<keyword evidence="5" id="KW-0159">Chromosome partition</keyword>
<evidence type="ECO:0000256" key="7">
    <source>
        <dbReference type="ARBA" id="ARBA00023306"/>
    </source>
</evidence>
<feature type="compositionally biased region" description="Low complexity" evidence="8">
    <location>
        <begin position="18"/>
        <end position="54"/>
    </location>
</feature>
<keyword evidence="4" id="KW-0498">Mitosis</keyword>
<sequence length="852" mass="94193">MTYRGTMPPGPVYGGQGQQQQQQQQHPQHPQYSQHPQQPHFQPQHPQYQQPVHQNLHSQYGAAPYANGNPQYHHVQYSQPAYQQHQQHPAPAPAPAPPPTNFYPSATPQFSNYNGTYNRPPPSTAPPVQFVDPSFLQRPVAPSPPVYNSPIPTSQPASAPPVNVTPARAPLPPQQVSSATSSPRLAESRPTSQSGSARPTSKDARRLPSAGAVAKSPVMSHSHVETLPVLLYVAEDCFSKANAAGQEIARSMTAEEVAEHHKLVATGLGCLEVAMKSNKLFPRLEARLCLRYANILVEETTNIMEAETALTRGIAVCEKHRFVDLKYSSQFLLMKTLFQRSQKAAFKSIDAYIADCTTYKHIHWIYAFRFLKAAFHLQSGTSSDHHALENLRKIAGIATQRDDKAIFVMAMILEGLAHLSSKKDDWITRVQACIAGAAKLQLNDDVHVPQMDVLLLLLDIACSLHQKTPKILKQKMESLQTRLEELRHSPEWATLTDEVLLPIHRLPNAPTTISNDTREILRLGEGSIDYLVLSTLGKQEAYALAFVLNGIVALSTSTTLGRSTQIWNEATRLLEEKKPASASRSLPESLRQADWAKEVVYYTHMLAGLQAATLCDWARVKKSLEVLQNAQPSAGFPEIMTLYLNGVFLQGTTQLTAALEIWSDPRFDLEQNNGPKTGANHIEYQLLILAALSKLWILNDNRDEAGMIDLIDQLRPLCEGNPDPEIKSAYNLVLASIQLSPPRSMPLQQVKSHIQQALAHAQATQNFHCLSIALNIMRLRLFENVAGEQAVKSAKAGTAQAKKSGNILWMSVGEGMLAQSYELMGAMAEAMASREAGVKFANEAHSRMRTQR</sequence>
<evidence type="ECO:0000256" key="3">
    <source>
        <dbReference type="ARBA" id="ARBA00022618"/>
    </source>
</evidence>
<feature type="compositionally biased region" description="Low complexity" evidence="8">
    <location>
        <begin position="79"/>
        <end position="89"/>
    </location>
</feature>
<keyword evidence="10" id="KW-1185">Reference proteome</keyword>
<keyword evidence="6" id="KW-0539">Nucleus</keyword>
<evidence type="ECO:0000313" key="10">
    <source>
        <dbReference type="Proteomes" id="UP001321760"/>
    </source>
</evidence>
<reference evidence="9" key="1">
    <citation type="journal article" date="2023" name="Mol. Phylogenet. Evol.">
        <title>Genome-scale phylogeny and comparative genomics of the fungal order Sordariales.</title>
        <authorList>
            <person name="Hensen N."/>
            <person name="Bonometti L."/>
            <person name="Westerberg I."/>
            <person name="Brannstrom I.O."/>
            <person name="Guillou S."/>
            <person name="Cros-Aarteil S."/>
            <person name="Calhoun S."/>
            <person name="Haridas S."/>
            <person name="Kuo A."/>
            <person name="Mondo S."/>
            <person name="Pangilinan J."/>
            <person name="Riley R."/>
            <person name="LaButti K."/>
            <person name="Andreopoulos B."/>
            <person name="Lipzen A."/>
            <person name="Chen C."/>
            <person name="Yan M."/>
            <person name="Daum C."/>
            <person name="Ng V."/>
            <person name="Clum A."/>
            <person name="Steindorff A."/>
            <person name="Ohm R.A."/>
            <person name="Martin F."/>
            <person name="Silar P."/>
            <person name="Natvig D.O."/>
            <person name="Lalanne C."/>
            <person name="Gautier V."/>
            <person name="Ament-Velasquez S.L."/>
            <person name="Kruys A."/>
            <person name="Hutchinson M.I."/>
            <person name="Powell A.J."/>
            <person name="Barry K."/>
            <person name="Miller A.N."/>
            <person name="Grigoriev I.V."/>
            <person name="Debuchy R."/>
            <person name="Gladieux P."/>
            <person name="Hiltunen Thoren M."/>
            <person name="Johannesson H."/>
        </authorList>
    </citation>
    <scope>NUCLEOTIDE SEQUENCE</scope>
    <source>
        <strain evidence="9">PSN243</strain>
    </source>
</reference>
<dbReference type="GO" id="GO:0005634">
    <property type="term" value="C:nucleus"/>
    <property type="evidence" value="ECO:0007669"/>
    <property type="project" value="UniProtKB-SubCell"/>
</dbReference>
<protein>
    <submittedName>
        <fullName evidence="9">MAU2 chromatid cohesion factor</fullName>
    </submittedName>
</protein>
<comment type="similarity">
    <text evidence="2">Belongs to the SCC4/mau-2 family.</text>
</comment>
<name>A0AAV9GI38_9PEZI</name>
<evidence type="ECO:0000256" key="1">
    <source>
        <dbReference type="ARBA" id="ARBA00004123"/>
    </source>
</evidence>
<evidence type="ECO:0000256" key="5">
    <source>
        <dbReference type="ARBA" id="ARBA00022829"/>
    </source>
</evidence>
<comment type="subcellular location">
    <subcellularLocation>
        <location evidence="1">Nucleus</location>
    </subcellularLocation>
</comment>
<dbReference type="Proteomes" id="UP001321760">
    <property type="component" value="Unassembled WGS sequence"/>
</dbReference>
<evidence type="ECO:0000256" key="2">
    <source>
        <dbReference type="ARBA" id="ARBA00008585"/>
    </source>
</evidence>
<organism evidence="9 10">
    <name type="scientific">Podospora aff. communis PSN243</name>
    <dbReference type="NCBI Taxonomy" id="3040156"/>
    <lineage>
        <taxon>Eukaryota</taxon>
        <taxon>Fungi</taxon>
        <taxon>Dikarya</taxon>
        <taxon>Ascomycota</taxon>
        <taxon>Pezizomycotina</taxon>
        <taxon>Sordariomycetes</taxon>
        <taxon>Sordariomycetidae</taxon>
        <taxon>Sordariales</taxon>
        <taxon>Podosporaceae</taxon>
        <taxon>Podospora</taxon>
    </lineage>
</organism>
<proteinExistence type="inferred from homology"/>
<dbReference type="GO" id="GO:0007059">
    <property type="term" value="P:chromosome segregation"/>
    <property type="evidence" value="ECO:0007669"/>
    <property type="project" value="UniProtKB-KW"/>
</dbReference>
<dbReference type="GO" id="GO:0051301">
    <property type="term" value="P:cell division"/>
    <property type="evidence" value="ECO:0007669"/>
    <property type="project" value="UniProtKB-KW"/>
</dbReference>
<evidence type="ECO:0000256" key="4">
    <source>
        <dbReference type="ARBA" id="ARBA00022776"/>
    </source>
</evidence>
<keyword evidence="3" id="KW-0132">Cell division</keyword>
<evidence type="ECO:0000313" key="9">
    <source>
        <dbReference type="EMBL" id="KAK4448178.1"/>
    </source>
</evidence>
<dbReference type="Pfam" id="PF10345">
    <property type="entry name" value="Cohesin_load"/>
    <property type="match status" value="1"/>
</dbReference>
<comment type="caution">
    <text evidence="9">The sequence shown here is derived from an EMBL/GenBank/DDBJ whole genome shotgun (WGS) entry which is preliminary data.</text>
</comment>
<feature type="compositionally biased region" description="Polar residues" evidence="8">
    <location>
        <begin position="174"/>
        <end position="199"/>
    </location>
</feature>
<dbReference type="AlphaFoldDB" id="A0AAV9GI38"/>
<feature type="compositionally biased region" description="Pro residues" evidence="8">
    <location>
        <begin position="90"/>
        <end position="101"/>
    </location>
</feature>
<dbReference type="InterPro" id="IPR019440">
    <property type="entry name" value="MAU2"/>
</dbReference>
<feature type="region of interest" description="Disordered" evidence="8">
    <location>
        <begin position="1"/>
        <end position="214"/>
    </location>
</feature>
<dbReference type="GO" id="GO:0007064">
    <property type="term" value="P:mitotic sister chromatid cohesion"/>
    <property type="evidence" value="ECO:0007669"/>
    <property type="project" value="InterPro"/>
</dbReference>
<accession>A0AAV9GI38</accession>
<feature type="compositionally biased region" description="Polar residues" evidence="8">
    <location>
        <begin position="102"/>
        <end position="117"/>
    </location>
</feature>
<evidence type="ECO:0000256" key="6">
    <source>
        <dbReference type="ARBA" id="ARBA00023242"/>
    </source>
</evidence>
<reference evidence="9" key="2">
    <citation type="submission" date="2023-05" db="EMBL/GenBank/DDBJ databases">
        <authorList>
            <consortium name="Lawrence Berkeley National Laboratory"/>
            <person name="Steindorff A."/>
            <person name="Hensen N."/>
            <person name="Bonometti L."/>
            <person name="Westerberg I."/>
            <person name="Brannstrom I.O."/>
            <person name="Guillou S."/>
            <person name="Cros-Aarteil S."/>
            <person name="Calhoun S."/>
            <person name="Haridas S."/>
            <person name="Kuo A."/>
            <person name="Mondo S."/>
            <person name="Pangilinan J."/>
            <person name="Riley R."/>
            <person name="Labutti K."/>
            <person name="Andreopoulos B."/>
            <person name="Lipzen A."/>
            <person name="Chen C."/>
            <person name="Yanf M."/>
            <person name="Daum C."/>
            <person name="Ng V."/>
            <person name="Clum A."/>
            <person name="Ohm R."/>
            <person name="Martin F."/>
            <person name="Silar P."/>
            <person name="Natvig D."/>
            <person name="Lalanne C."/>
            <person name="Gautier V."/>
            <person name="Ament-Velasquez S.L."/>
            <person name="Kruys A."/>
            <person name="Hutchinson M.I."/>
            <person name="Powell A.J."/>
            <person name="Barry K."/>
            <person name="Miller A.N."/>
            <person name="Grigoriev I.V."/>
            <person name="Debuchy R."/>
            <person name="Gladieux P."/>
            <person name="Thoren M.H."/>
            <person name="Johannesson H."/>
        </authorList>
    </citation>
    <scope>NUCLEOTIDE SEQUENCE</scope>
    <source>
        <strain evidence="9">PSN243</strain>
    </source>
</reference>
<keyword evidence="7" id="KW-0131">Cell cycle</keyword>
<dbReference type="PANTHER" id="PTHR21394">
    <property type="entry name" value="MAU2 CHROMATID COHESION FACTOR HOMOLOG"/>
    <property type="match status" value="1"/>
</dbReference>
<gene>
    <name evidence="9" type="ORF">QBC34DRAFT_328030</name>
</gene>
<evidence type="ECO:0000256" key="8">
    <source>
        <dbReference type="SAM" id="MobiDB-lite"/>
    </source>
</evidence>
<dbReference type="EMBL" id="MU865944">
    <property type="protein sequence ID" value="KAK4448178.1"/>
    <property type="molecule type" value="Genomic_DNA"/>
</dbReference>